<dbReference type="AlphaFoldDB" id="A0A819ZUV9"/>
<dbReference type="Proteomes" id="UP000663836">
    <property type="component" value="Unassembled WGS sequence"/>
</dbReference>
<reference evidence="1" key="1">
    <citation type="submission" date="2021-02" db="EMBL/GenBank/DDBJ databases">
        <authorList>
            <person name="Nowell W R."/>
        </authorList>
    </citation>
    <scope>NUCLEOTIDE SEQUENCE</scope>
</reference>
<comment type="caution">
    <text evidence="1">The sequence shown here is derived from an EMBL/GenBank/DDBJ whole genome shotgun (WGS) entry which is preliminary data.</text>
</comment>
<accession>A0A819ZUV9</accession>
<proteinExistence type="predicted"/>
<gene>
    <name evidence="1" type="ORF">JBS370_LOCUS35443</name>
</gene>
<feature type="non-terminal residue" evidence="1">
    <location>
        <position position="1"/>
    </location>
</feature>
<organism evidence="1 2">
    <name type="scientific">Rotaria sordida</name>
    <dbReference type="NCBI Taxonomy" id="392033"/>
    <lineage>
        <taxon>Eukaryota</taxon>
        <taxon>Metazoa</taxon>
        <taxon>Spiralia</taxon>
        <taxon>Gnathifera</taxon>
        <taxon>Rotifera</taxon>
        <taxon>Eurotatoria</taxon>
        <taxon>Bdelloidea</taxon>
        <taxon>Philodinida</taxon>
        <taxon>Philodinidae</taxon>
        <taxon>Rotaria</taxon>
    </lineage>
</organism>
<evidence type="ECO:0000313" key="2">
    <source>
        <dbReference type="Proteomes" id="UP000663836"/>
    </source>
</evidence>
<sequence>DKHIQQDNQPVKLTRQQPIEYFSEILKNILNKAESNMYF</sequence>
<name>A0A819ZUV9_9BILA</name>
<dbReference type="EMBL" id="CAJOBD010012383">
    <property type="protein sequence ID" value="CAF4179665.1"/>
    <property type="molecule type" value="Genomic_DNA"/>
</dbReference>
<protein>
    <submittedName>
        <fullName evidence="1">Uncharacterized protein</fullName>
    </submittedName>
</protein>
<evidence type="ECO:0000313" key="1">
    <source>
        <dbReference type="EMBL" id="CAF4179665.1"/>
    </source>
</evidence>